<evidence type="ECO:0000259" key="3">
    <source>
        <dbReference type="Pfam" id="PF13192"/>
    </source>
</evidence>
<name>A4YAR5_SHEPC</name>
<dbReference type="NCBIfam" id="TIGR00412">
    <property type="entry name" value="redox_disulf_2"/>
    <property type="match status" value="1"/>
</dbReference>
<evidence type="ECO:0000256" key="2">
    <source>
        <dbReference type="PIRSR" id="PIRSR037031-51"/>
    </source>
</evidence>
<dbReference type="KEGG" id="spc:Sputcn32_3336"/>
<dbReference type="Pfam" id="PF13192">
    <property type="entry name" value="Thioredoxin_3"/>
    <property type="match status" value="1"/>
</dbReference>
<dbReference type="Gene3D" id="3.40.30.10">
    <property type="entry name" value="Glutaredoxin"/>
    <property type="match status" value="1"/>
</dbReference>
<dbReference type="InterPro" id="IPR012336">
    <property type="entry name" value="Thioredoxin-like_fold"/>
</dbReference>
<dbReference type="SUPFAM" id="SSF52833">
    <property type="entry name" value="Thioredoxin-like"/>
    <property type="match status" value="1"/>
</dbReference>
<protein>
    <submittedName>
        <fullName evidence="4">Redox-active disulfide protein 2</fullName>
    </submittedName>
</protein>
<reference evidence="4" key="1">
    <citation type="submission" date="2007-04" db="EMBL/GenBank/DDBJ databases">
        <title>Complete sequence of Shewanella putrefaciens CN-32.</title>
        <authorList>
            <consortium name="US DOE Joint Genome Institute"/>
            <person name="Copeland A."/>
            <person name="Lucas S."/>
            <person name="Lapidus A."/>
            <person name="Barry K."/>
            <person name="Detter J.C."/>
            <person name="Glavina del Rio T."/>
            <person name="Hammon N."/>
            <person name="Israni S."/>
            <person name="Dalin E."/>
            <person name="Tice H."/>
            <person name="Pitluck S."/>
            <person name="Chain P."/>
            <person name="Malfatti S."/>
            <person name="Shin M."/>
            <person name="Vergez L."/>
            <person name="Schmutz J."/>
            <person name="Larimer F."/>
            <person name="Land M."/>
            <person name="Hauser L."/>
            <person name="Kyrpides N."/>
            <person name="Mikhailova N."/>
            <person name="Romine M.F."/>
            <person name="Fredrickson J."/>
            <person name="Tiedje J."/>
            <person name="Richardson P."/>
        </authorList>
    </citation>
    <scope>NUCLEOTIDE SEQUENCE [LARGE SCALE GENOMIC DNA]</scope>
    <source>
        <strain evidence="4">CN-32</strain>
    </source>
</reference>
<keyword evidence="2" id="KW-0676">Redox-active center</keyword>
<dbReference type="PIRSF" id="PIRSF037031">
    <property type="entry name" value="Redox_disulphide_2"/>
    <property type="match status" value="1"/>
</dbReference>
<feature type="active site" description="Nucleophile" evidence="1">
    <location>
        <position position="21"/>
    </location>
</feature>
<feature type="domain" description="Thioredoxin-like fold" evidence="3">
    <location>
        <begin position="16"/>
        <end position="83"/>
    </location>
</feature>
<dbReference type="InterPro" id="IPR005243">
    <property type="entry name" value="THIRX-like_proc"/>
</dbReference>
<feature type="active site" description="Nucleophile" evidence="1">
    <location>
        <position position="18"/>
    </location>
</feature>
<dbReference type="AlphaFoldDB" id="A4YAR5"/>
<proteinExistence type="predicted"/>
<dbReference type="EMBL" id="CP000681">
    <property type="protein sequence ID" value="ABP77048.1"/>
    <property type="molecule type" value="Genomic_DNA"/>
</dbReference>
<accession>A4YAR5</accession>
<keyword evidence="2" id="KW-1015">Disulfide bond</keyword>
<organism evidence="4">
    <name type="scientific">Shewanella putrefaciens (strain CN-32 / ATCC BAA-453)</name>
    <dbReference type="NCBI Taxonomy" id="319224"/>
    <lineage>
        <taxon>Bacteria</taxon>
        <taxon>Pseudomonadati</taxon>
        <taxon>Pseudomonadota</taxon>
        <taxon>Gammaproteobacteria</taxon>
        <taxon>Alteromonadales</taxon>
        <taxon>Shewanellaceae</taxon>
        <taxon>Shewanella</taxon>
    </lineage>
</organism>
<feature type="disulfide bond" description="Redox-active" evidence="2">
    <location>
        <begin position="18"/>
        <end position="21"/>
    </location>
</feature>
<dbReference type="HOGENOM" id="CLU_090389_18_1_6"/>
<evidence type="ECO:0000313" key="4">
    <source>
        <dbReference type="EMBL" id="ABP77048.1"/>
    </source>
</evidence>
<gene>
    <name evidence="4" type="ordered locus">Sputcn32_3336</name>
</gene>
<dbReference type="eggNOG" id="COG0526">
    <property type="taxonomic scope" value="Bacteria"/>
</dbReference>
<dbReference type="PANTHER" id="PTHR36450">
    <property type="entry name" value="THIOREDOXIN"/>
    <property type="match status" value="1"/>
</dbReference>
<evidence type="ECO:0000256" key="1">
    <source>
        <dbReference type="PIRSR" id="PIRSR037031-50"/>
    </source>
</evidence>
<dbReference type="PANTHER" id="PTHR36450:SF1">
    <property type="entry name" value="THIOREDOXIN"/>
    <property type="match status" value="1"/>
</dbReference>
<dbReference type="InterPro" id="IPR036249">
    <property type="entry name" value="Thioredoxin-like_sf"/>
</dbReference>
<dbReference type="STRING" id="319224.Sputcn32_3336"/>
<sequence length="85" mass="9600">MLYLQGNNMKRVSVLGDCDKCKKTEEMFKDISEEMAVDLIVKKDTDPQSLVKFKVTKTPAVVIDGELVHSGSVPSRADIEEWLRD</sequence>